<evidence type="ECO:0000313" key="2">
    <source>
        <dbReference type="EMBL" id="MBM7618266.1"/>
    </source>
</evidence>
<name>A0ABS2NUD5_9BACI</name>
<dbReference type="Proteomes" id="UP000737402">
    <property type="component" value="Unassembled WGS sequence"/>
</dbReference>
<dbReference type="InterPro" id="IPR001296">
    <property type="entry name" value="Glyco_trans_1"/>
</dbReference>
<keyword evidence="3" id="KW-1185">Reference proteome</keyword>
<organism evidence="2 3">
    <name type="scientific">Sutcliffiella tianshenii</name>
    <dbReference type="NCBI Taxonomy" id="1463404"/>
    <lineage>
        <taxon>Bacteria</taxon>
        <taxon>Bacillati</taxon>
        <taxon>Bacillota</taxon>
        <taxon>Bacilli</taxon>
        <taxon>Bacillales</taxon>
        <taxon>Bacillaceae</taxon>
        <taxon>Sutcliffiella</taxon>
    </lineage>
</organism>
<evidence type="ECO:0000259" key="1">
    <source>
        <dbReference type="Pfam" id="PF00534"/>
    </source>
</evidence>
<dbReference type="Pfam" id="PF00534">
    <property type="entry name" value="Glycos_transf_1"/>
    <property type="match status" value="1"/>
</dbReference>
<dbReference type="PANTHER" id="PTHR12526:SF630">
    <property type="entry name" value="GLYCOSYLTRANSFERASE"/>
    <property type="match status" value="1"/>
</dbReference>
<feature type="domain" description="Glycosyl transferase family 1" evidence="1">
    <location>
        <begin position="229"/>
        <end position="376"/>
    </location>
</feature>
<proteinExistence type="predicted"/>
<sequence>MKKKVLFMVINMNIGGTEKALLNMINEMPKDQYDITVLMLEEYGGFLAHIPEWVNIQHFNGYKKIKGTLNNPSTQTIKEAVKNKMFLNAFFLFVLSLISKITGERSALFNYLLKKYPIDPTEYDVAIAYAGPMDFISYFVIEKIKAKKKVQWIHFDITKIGFNLKFVNRYYKKFDNIFSVSKTGKTQLESKLPKLKGKINYFYNILSTKQINMLANKELGFEDTFNGLRILTVGRLNKEKGQDLCIPVLSKLIKEGYNLKWYCIGEGSARSEYEKLIHQYGLQDDFLLLGASENPYPFFKQCDIYVQPSRHEGFCITLAEARCFNKPIIATNFNGAADQICNEHNGLIVDSNEFELFKAIKRLIVDEALLEKFQRNLKGEFKNNHLELNKLEIVIKN</sequence>
<dbReference type="Gene3D" id="3.40.50.2000">
    <property type="entry name" value="Glycogen Phosphorylase B"/>
    <property type="match status" value="2"/>
</dbReference>
<dbReference type="CDD" id="cd03811">
    <property type="entry name" value="GT4_GT28_WabH-like"/>
    <property type="match status" value="1"/>
</dbReference>
<evidence type="ECO:0000313" key="3">
    <source>
        <dbReference type="Proteomes" id="UP000737402"/>
    </source>
</evidence>
<dbReference type="PANTHER" id="PTHR12526">
    <property type="entry name" value="GLYCOSYLTRANSFERASE"/>
    <property type="match status" value="1"/>
</dbReference>
<reference evidence="2 3" key="1">
    <citation type="submission" date="2021-01" db="EMBL/GenBank/DDBJ databases">
        <title>Genomic Encyclopedia of Type Strains, Phase IV (KMG-IV): sequencing the most valuable type-strain genomes for metagenomic binning, comparative biology and taxonomic classification.</title>
        <authorList>
            <person name="Goeker M."/>
        </authorList>
    </citation>
    <scope>NUCLEOTIDE SEQUENCE [LARGE SCALE GENOMIC DNA]</scope>
    <source>
        <strain evidence="2 3">DSM 25879</strain>
    </source>
</reference>
<comment type="caution">
    <text evidence="2">The sequence shown here is derived from an EMBL/GenBank/DDBJ whole genome shotgun (WGS) entry which is preliminary data.</text>
</comment>
<dbReference type="SUPFAM" id="SSF53756">
    <property type="entry name" value="UDP-Glycosyltransferase/glycogen phosphorylase"/>
    <property type="match status" value="1"/>
</dbReference>
<protein>
    <submittedName>
        <fullName evidence="2">Glycosyltransferase involved in cell wall biosynthesis</fullName>
    </submittedName>
</protein>
<gene>
    <name evidence="2" type="ORF">JOC95_000108</name>
</gene>
<dbReference type="RefSeq" id="WP_204412448.1">
    <property type="nucleotide sequence ID" value="NZ_JAFBED010000001.1"/>
</dbReference>
<accession>A0ABS2NUD5</accession>
<dbReference type="EMBL" id="JAFBED010000001">
    <property type="protein sequence ID" value="MBM7618266.1"/>
    <property type="molecule type" value="Genomic_DNA"/>
</dbReference>